<dbReference type="SUPFAM" id="SSF144005">
    <property type="entry name" value="ORC1-binding domain"/>
    <property type="match status" value="2"/>
</dbReference>
<evidence type="ECO:0000259" key="1">
    <source>
        <dbReference type="Pfam" id="PF11603"/>
    </source>
</evidence>
<feature type="domain" description="Sir1 ORC-binding" evidence="1">
    <location>
        <begin position="4"/>
        <end position="125"/>
    </location>
</feature>
<accession>A0AA35J7A9</accession>
<dbReference type="RefSeq" id="XP_056084846.1">
    <property type="nucleotide sequence ID" value="XM_056230982.1"/>
</dbReference>
<dbReference type="Pfam" id="PF11603">
    <property type="entry name" value="Sir1"/>
    <property type="match status" value="2"/>
</dbReference>
<proteinExistence type="predicted"/>
<dbReference type="InterPro" id="IPR021646">
    <property type="entry name" value="Sir1_ORC-binding"/>
</dbReference>
<feature type="domain" description="Sir1 ORC-binding" evidence="1">
    <location>
        <begin position="438"/>
        <end position="504"/>
    </location>
</feature>
<keyword evidence="3" id="KW-1185">Reference proteome</keyword>
<gene>
    <name evidence="2" type="primary">SKDI14G3770</name>
    <name evidence="2" type="ORF">SKDI_14G3770</name>
</gene>
<evidence type="ECO:0000313" key="2">
    <source>
        <dbReference type="EMBL" id="CAI4050565.1"/>
    </source>
</evidence>
<dbReference type="InterPro" id="IPR037240">
    <property type="entry name" value="ORC1-binding_dom"/>
</dbReference>
<organism evidence="2 3">
    <name type="scientific">Saccharomyces kudriavzevii (strain ATCC MYA-4449 / AS 2.2408 / CBS 8840 / NBRC 1802 / NCYC 2889)</name>
    <name type="common">Yeast</name>
    <dbReference type="NCBI Taxonomy" id="226230"/>
    <lineage>
        <taxon>Eukaryota</taxon>
        <taxon>Fungi</taxon>
        <taxon>Dikarya</taxon>
        <taxon>Ascomycota</taxon>
        <taxon>Saccharomycotina</taxon>
        <taxon>Saccharomycetes</taxon>
        <taxon>Saccharomycetales</taxon>
        <taxon>Saccharomycetaceae</taxon>
        <taxon>Saccharomyces</taxon>
    </lineage>
</organism>
<dbReference type="AlphaFoldDB" id="A0AA35J7A9"/>
<reference evidence="2" key="1">
    <citation type="submission" date="2022-10" db="EMBL/GenBank/DDBJ databases">
        <authorList>
            <person name="Byrne P K."/>
        </authorList>
    </citation>
    <scope>NUCLEOTIDE SEQUENCE</scope>
    <source>
        <strain evidence="2">IFO1802</strain>
    </source>
</reference>
<dbReference type="GeneID" id="80926851"/>
<evidence type="ECO:0000313" key="3">
    <source>
        <dbReference type="Proteomes" id="UP001162087"/>
    </source>
</evidence>
<dbReference type="EMBL" id="OX365909">
    <property type="protein sequence ID" value="CAI4050565.1"/>
    <property type="molecule type" value="Genomic_DNA"/>
</dbReference>
<sequence>MYFVNKETVLIDGWLVNQDLSCLIEPSTLVDEGIVTRQRFEELIDRGLKNWDLLFIPESDLYCEDSEELFQYITTESHIFYELSDGSIKNTDCTEKENLANEVLRRFSLVCHSATMADGRDVYIHQHTCTRNNVKKCLNTDLVLQSKYYTAIAFNDRSYFDLEGFLIDLESHEVCSLFSPDFQTRISAPIWLGLRSVSSASMFERVRTSSLNYWLTDCKTLFYFMHQDVYVNFYEKEPNRYVCQMCERENATNVALPVPVMLDGTRVVKFIVLSQKIQDHGPTLQDLKRPWEKESFSMDANLHRHYALMERNFFDPDEHVEVPDIIYVQAREIWQLPFKAKQDVLKPKLYHFGVQKHVQDVHSMLLKRMLQQGQWKIENIKNLMKYDSELKSLLGPVLPEYEKLHEERICAILKTGLGSFVERICNKVKNKDGVVLPNIKIIERFLVDIKERVVVSPKNTKYNFEDKIMSKYNLLDWNILILKQQPIEIFSSKLFDSVQADNVQGVDTKLNGRRYITLAFGKFGTVYLYEGKDTDQTYLMEPLSTDNVDSSKFQFYVSELNGLLDVSKHLLHFDSLLRTIYEFSFRNCAD</sequence>
<protein>
    <recommendedName>
        <fullName evidence="1">Sir1 ORC-binding domain-containing protein</fullName>
    </recommendedName>
</protein>
<name>A0AA35J7A9_SACK1</name>
<dbReference type="Proteomes" id="UP001162087">
    <property type="component" value="Chromosome 14"/>
</dbReference>